<dbReference type="Pfam" id="PF01062">
    <property type="entry name" value="Bestrophin"/>
    <property type="match status" value="2"/>
</dbReference>
<keyword evidence="4 6" id="KW-0472">Membrane</keyword>
<keyword evidence="6" id="KW-0813">Transport</keyword>
<evidence type="ECO:0000313" key="8">
    <source>
        <dbReference type="EMBL" id="KAK4475697.1"/>
    </source>
</evidence>
<protein>
    <recommendedName>
        <fullName evidence="6">Bestrophin homolog</fullName>
    </recommendedName>
</protein>
<evidence type="ECO:0000256" key="7">
    <source>
        <dbReference type="SAM" id="MobiDB-lite"/>
    </source>
</evidence>
<comment type="similarity">
    <text evidence="5 6">Belongs to the anion channel-forming bestrophin (TC 1.A.46) family. Calcium-sensitive chloride channel subfamily.</text>
</comment>
<evidence type="ECO:0000256" key="1">
    <source>
        <dbReference type="ARBA" id="ARBA00004370"/>
    </source>
</evidence>
<dbReference type="InterPro" id="IPR021134">
    <property type="entry name" value="Bestrophin-like"/>
</dbReference>
<gene>
    <name evidence="8" type="ORF">MN116_000963</name>
</gene>
<comment type="caution">
    <text evidence="8">The sequence shown here is derived from an EMBL/GenBank/DDBJ whole genome shotgun (WGS) entry which is preliminary data.</text>
</comment>
<keyword evidence="3 6" id="KW-1133">Transmembrane helix</keyword>
<dbReference type="InterPro" id="IPR000615">
    <property type="entry name" value="Bestrophin"/>
</dbReference>
<reference evidence="8" key="2">
    <citation type="journal article" date="2023" name="Infect Dis Poverty">
        <title>Chromosome-scale genome of the human blood fluke Schistosoma mekongi and its implications for public health.</title>
        <authorList>
            <person name="Zhou M."/>
            <person name="Xu L."/>
            <person name="Xu D."/>
            <person name="Chen W."/>
            <person name="Khan J."/>
            <person name="Hu Y."/>
            <person name="Huang H."/>
            <person name="Wei H."/>
            <person name="Zhang Y."/>
            <person name="Chusongsang P."/>
            <person name="Tanasarnprasert K."/>
            <person name="Hu X."/>
            <person name="Limpanont Y."/>
            <person name="Lv Z."/>
        </authorList>
    </citation>
    <scope>NUCLEOTIDE SEQUENCE</scope>
    <source>
        <strain evidence="8">LV_2022a</strain>
    </source>
</reference>
<keyword evidence="6" id="KW-0869">Chloride channel</keyword>
<dbReference type="GO" id="GO:0005886">
    <property type="term" value="C:plasma membrane"/>
    <property type="evidence" value="ECO:0007669"/>
    <property type="project" value="UniProtKB-SubCell"/>
</dbReference>
<dbReference type="AlphaFoldDB" id="A0AAE1ZKS0"/>
<evidence type="ECO:0000256" key="2">
    <source>
        <dbReference type="ARBA" id="ARBA00022692"/>
    </source>
</evidence>
<comment type="caution">
    <text evidence="6">Lacks conserved residue(s) required for the propagation of feature annotation.</text>
</comment>
<sequence length="576" mass="64512">MTVSYGSLIATVKYGSFFRLLFRWRGSLYKLVWPGFLVYCCFYAIVAIAFHSIPNKPEYRNAKIIFVQICYIASRVTDAVPISFVLAFYVNLVVGRWLQQFNCLPTPDAICLLLSTYLDENPDCKDRIQSTDGEEKALVYRRTISRYVNLASALCFCSISISMKQRFPTLDSLVLCGLMTEQELEIYSKLDESTNNFFVPLVWAISLIARAHEEKMIREERHVDALVTQVVAFWEKLYKLCMYDWVNVPLVYNQVVTLAVYIYFAVTIFGHQFIASPEIIQAVSIKNNPTNLTSANNNSSILSSPVNATNASSNDSSYPRVIRNIPIFTILSFIFYNGWLKVAESLVSPFGLDDDDFEVVPLLERNLNTSLYFVDTCITDSNLIPELVRNGCKIDVDEDHDDDSTDTSHDRINILGSRQRKISTKSIGGAGSRKSSFLLPSSSCENYLPTSPPFESLIDSETPWPELPPARQRRPSHTALIGSLEVEAAKDSDIKASYSPQSSRSGQGSGHLHPDTLISSVGSSFHRLGSKIKKISFTRSNTPVISELDNHMTESVNPSRSNSITSSQGKLSSRDA</sequence>
<accession>A0AAE1ZKS0</accession>
<feature type="compositionally biased region" description="Polar residues" evidence="7">
    <location>
        <begin position="553"/>
        <end position="576"/>
    </location>
</feature>
<keyword evidence="6" id="KW-0868">Chloride</keyword>
<name>A0AAE1ZKS0_SCHME</name>
<comment type="subcellular location">
    <subcellularLocation>
        <location evidence="6">Cell membrane</location>
        <topology evidence="6">Multi-pass membrane protein</topology>
    </subcellularLocation>
    <subcellularLocation>
        <location evidence="1">Membrane</location>
    </subcellularLocation>
</comment>
<keyword evidence="9" id="KW-1185">Reference proteome</keyword>
<feature type="transmembrane region" description="Helical" evidence="6">
    <location>
        <begin position="31"/>
        <end position="53"/>
    </location>
</feature>
<evidence type="ECO:0000313" key="9">
    <source>
        <dbReference type="Proteomes" id="UP001292079"/>
    </source>
</evidence>
<feature type="region of interest" description="Disordered" evidence="7">
    <location>
        <begin position="548"/>
        <end position="576"/>
    </location>
</feature>
<keyword evidence="6" id="KW-0406">Ion transport</keyword>
<dbReference type="EMBL" id="JALJAT010000001">
    <property type="protein sequence ID" value="KAK4475697.1"/>
    <property type="molecule type" value="Genomic_DNA"/>
</dbReference>
<feature type="region of interest" description="Disordered" evidence="7">
    <location>
        <begin position="492"/>
        <end position="518"/>
    </location>
</feature>
<dbReference type="GO" id="GO:0034707">
    <property type="term" value="C:chloride channel complex"/>
    <property type="evidence" value="ECO:0007669"/>
    <property type="project" value="UniProtKB-KW"/>
</dbReference>
<evidence type="ECO:0000256" key="6">
    <source>
        <dbReference type="RuleBase" id="RU363126"/>
    </source>
</evidence>
<evidence type="ECO:0000256" key="5">
    <source>
        <dbReference type="ARBA" id="ARBA00034769"/>
    </source>
</evidence>
<evidence type="ECO:0000256" key="4">
    <source>
        <dbReference type="ARBA" id="ARBA00023136"/>
    </source>
</evidence>
<proteinExistence type="inferred from homology"/>
<dbReference type="Proteomes" id="UP001292079">
    <property type="component" value="Unassembled WGS sequence"/>
</dbReference>
<organism evidence="8 9">
    <name type="scientific">Schistosoma mekongi</name>
    <name type="common">Parasitic worm</name>
    <dbReference type="NCBI Taxonomy" id="38744"/>
    <lineage>
        <taxon>Eukaryota</taxon>
        <taxon>Metazoa</taxon>
        <taxon>Spiralia</taxon>
        <taxon>Lophotrochozoa</taxon>
        <taxon>Platyhelminthes</taxon>
        <taxon>Trematoda</taxon>
        <taxon>Digenea</taxon>
        <taxon>Strigeidida</taxon>
        <taxon>Schistosomatoidea</taxon>
        <taxon>Schistosomatidae</taxon>
        <taxon>Schistosoma</taxon>
    </lineage>
</organism>
<comment type="function">
    <text evidence="6">Forms chloride channels.</text>
</comment>
<feature type="compositionally biased region" description="Low complexity" evidence="7">
    <location>
        <begin position="497"/>
        <end position="506"/>
    </location>
</feature>
<keyword evidence="6" id="KW-1003">Cell membrane</keyword>
<evidence type="ECO:0000256" key="3">
    <source>
        <dbReference type="ARBA" id="ARBA00022989"/>
    </source>
</evidence>
<reference evidence="8" key="1">
    <citation type="submission" date="2022-04" db="EMBL/GenBank/DDBJ databases">
        <authorList>
            <person name="Xu L."/>
            <person name="Lv Z."/>
        </authorList>
    </citation>
    <scope>NUCLEOTIDE SEQUENCE</scope>
    <source>
        <strain evidence="8">LV_2022a</strain>
    </source>
</reference>
<keyword evidence="6" id="KW-0407">Ion channel</keyword>
<keyword evidence="2 6" id="KW-0812">Transmembrane</keyword>
<dbReference type="PANTHER" id="PTHR10736">
    <property type="entry name" value="BESTROPHIN"/>
    <property type="match status" value="1"/>
</dbReference>
<dbReference type="GO" id="GO:0005254">
    <property type="term" value="F:chloride channel activity"/>
    <property type="evidence" value="ECO:0007669"/>
    <property type="project" value="UniProtKB-KW"/>
</dbReference>